<name>A0A0E9Q6B2_ANGAN</name>
<accession>A0A0E9Q6B2</accession>
<evidence type="ECO:0000313" key="1">
    <source>
        <dbReference type="EMBL" id="JAH12264.1"/>
    </source>
</evidence>
<reference evidence="1" key="1">
    <citation type="submission" date="2014-11" db="EMBL/GenBank/DDBJ databases">
        <authorList>
            <person name="Amaro Gonzalez C."/>
        </authorList>
    </citation>
    <scope>NUCLEOTIDE SEQUENCE</scope>
</reference>
<sequence length="57" mass="6605">MHYTVTHWLCLSLPEVSSESIFFGYNFAWSFRNTFGSTLLFFLLSLLEKHAVCLALD</sequence>
<reference evidence="1" key="2">
    <citation type="journal article" date="2015" name="Fish Shellfish Immunol.">
        <title>Early steps in the European eel (Anguilla anguilla)-Vibrio vulnificus interaction in the gills: Role of the RtxA13 toxin.</title>
        <authorList>
            <person name="Callol A."/>
            <person name="Pajuelo D."/>
            <person name="Ebbesson L."/>
            <person name="Teles M."/>
            <person name="MacKenzie S."/>
            <person name="Amaro C."/>
        </authorList>
    </citation>
    <scope>NUCLEOTIDE SEQUENCE</scope>
</reference>
<protein>
    <submittedName>
        <fullName evidence="1">Uncharacterized protein</fullName>
    </submittedName>
</protein>
<dbReference type="EMBL" id="GBXM01096313">
    <property type="protein sequence ID" value="JAH12264.1"/>
    <property type="molecule type" value="Transcribed_RNA"/>
</dbReference>
<dbReference type="AlphaFoldDB" id="A0A0E9Q6B2"/>
<organism evidence="1">
    <name type="scientific">Anguilla anguilla</name>
    <name type="common">European freshwater eel</name>
    <name type="synonym">Muraena anguilla</name>
    <dbReference type="NCBI Taxonomy" id="7936"/>
    <lineage>
        <taxon>Eukaryota</taxon>
        <taxon>Metazoa</taxon>
        <taxon>Chordata</taxon>
        <taxon>Craniata</taxon>
        <taxon>Vertebrata</taxon>
        <taxon>Euteleostomi</taxon>
        <taxon>Actinopterygii</taxon>
        <taxon>Neopterygii</taxon>
        <taxon>Teleostei</taxon>
        <taxon>Anguilliformes</taxon>
        <taxon>Anguillidae</taxon>
        <taxon>Anguilla</taxon>
    </lineage>
</organism>
<proteinExistence type="predicted"/>